<dbReference type="NCBIfam" id="NF006898">
    <property type="entry name" value="PRK09381.1"/>
    <property type="match status" value="1"/>
</dbReference>
<evidence type="ECO:0000256" key="7">
    <source>
        <dbReference type="NCBIfam" id="TIGR01068"/>
    </source>
</evidence>
<reference evidence="12" key="2">
    <citation type="thesis" date="2002" institute="Department of Genetics" country="University of Valencia, Valencia, Spain">
        <title>Estructural, functional and nucleotide changes from free-living bacteria to endosymbionts in Buchnera aphidicola.</title>
        <authorList>
            <person name="Sabater-Munoz B."/>
        </authorList>
    </citation>
    <scope>NUCLEOTIDE SEQUENCE</scope>
</reference>
<gene>
    <name evidence="12" type="primary">trxA</name>
</gene>
<evidence type="ECO:0000256" key="8">
    <source>
        <dbReference type="PIRNR" id="PIRNR000077"/>
    </source>
</evidence>
<feature type="disulfide bond" description="Redox-active" evidence="10">
    <location>
        <begin position="34"/>
        <end position="37"/>
    </location>
</feature>
<dbReference type="CDD" id="cd02947">
    <property type="entry name" value="TRX_family"/>
    <property type="match status" value="1"/>
</dbReference>
<feature type="active site" description="Nucleophile" evidence="9">
    <location>
        <position position="34"/>
    </location>
</feature>
<sequence length="110" mass="12689">MINTKIINVNEENFEKNILQEKNFILVDFWAEWCNPCKILAPILEEIANEYQDKLIVAKINIDENPNIAPKYSIRGIPALLLFKNGTLLKTKIGALSKIQLQTFLNKYLI</sequence>
<comment type="similarity">
    <text evidence="2 8">Belongs to the thioredoxin family.</text>
</comment>
<dbReference type="PIRSF" id="PIRSF000077">
    <property type="entry name" value="Thioredoxin"/>
    <property type="match status" value="1"/>
</dbReference>
<keyword evidence="6 10" id="KW-0676">Redox-active center</keyword>
<evidence type="ECO:0000313" key="12">
    <source>
        <dbReference type="EMBL" id="CAD20141.1"/>
    </source>
</evidence>
<feature type="domain" description="Thioredoxin" evidence="11">
    <location>
        <begin position="1"/>
        <end position="110"/>
    </location>
</feature>
<reference evidence="12" key="1">
    <citation type="journal article" date="2002" name="Appl. Environ. Microbiol.">
        <title>Molecular characterization of the leucine cluster in Buchnera sp. strain PSY, a primary endosymbiont of the aphid Pemphigus spyrothecae.</title>
        <authorList>
            <person name="Sabater-Munoz B."/>
            <person name="Gomez-Valero L."/>
            <person name="van Ham R.C.H.J."/>
            <person name="Silva F.J."/>
            <person name="Latorre A."/>
        </authorList>
    </citation>
    <scope>NUCLEOTIDE SEQUENCE</scope>
</reference>
<accession>Q8L1N0</accession>
<dbReference type="SUPFAM" id="SSF52833">
    <property type="entry name" value="Thioredoxin-like"/>
    <property type="match status" value="1"/>
</dbReference>
<evidence type="ECO:0000256" key="3">
    <source>
        <dbReference type="ARBA" id="ARBA00022448"/>
    </source>
</evidence>
<keyword evidence="5 10" id="KW-1015">Disulfide bond</keyword>
<protein>
    <recommendedName>
        <fullName evidence="7 8">Thioredoxin</fullName>
    </recommendedName>
</protein>
<evidence type="ECO:0000259" key="11">
    <source>
        <dbReference type="PROSITE" id="PS51352"/>
    </source>
</evidence>
<evidence type="ECO:0000256" key="2">
    <source>
        <dbReference type="ARBA" id="ARBA00008987"/>
    </source>
</evidence>
<dbReference type="AlphaFoldDB" id="Q8L1N0"/>
<evidence type="ECO:0000256" key="9">
    <source>
        <dbReference type="PIRSR" id="PIRSR000077-1"/>
    </source>
</evidence>
<dbReference type="PANTHER" id="PTHR45663:SF11">
    <property type="entry name" value="GEO12009P1"/>
    <property type="match status" value="1"/>
</dbReference>
<dbReference type="EMBL" id="AJ426489">
    <property type="protein sequence ID" value="CAD20141.1"/>
    <property type="molecule type" value="Genomic_DNA"/>
</dbReference>
<dbReference type="PANTHER" id="PTHR45663">
    <property type="entry name" value="GEO12009P1"/>
    <property type="match status" value="1"/>
</dbReference>
<dbReference type="InterPro" id="IPR013766">
    <property type="entry name" value="Thioredoxin_domain"/>
</dbReference>
<keyword evidence="3" id="KW-0813">Transport</keyword>
<dbReference type="Pfam" id="PF00085">
    <property type="entry name" value="Thioredoxin"/>
    <property type="match status" value="1"/>
</dbReference>
<evidence type="ECO:0000256" key="4">
    <source>
        <dbReference type="ARBA" id="ARBA00022982"/>
    </source>
</evidence>
<feature type="active site" description="Nucleophile" evidence="9">
    <location>
        <position position="37"/>
    </location>
</feature>
<dbReference type="Gene3D" id="3.40.30.10">
    <property type="entry name" value="Glutaredoxin"/>
    <property type="match status" value="1"/>
</dbReference>
<evidence type="ECO:0000256" key="1">
    <source>
        <dbReference type="ARBA" id="ARBA00003318"/>
    </source>
</evidence>
<dbReference type="NCBIfam" id="TIGR01068">
    <property type="entry name" value="thioredoxin"/>
    <property type="match status" value="1"/>
</dbReference>
<proteinExistence type="inferred from homology"/>
<dbReference type="GO" id="GO:0005829">
    <property type="term" value="C:cytosol"/>
    <property type="evidence" value="ECO:0007669"/>
    <property type="project" value="TreeGrafter"/>
</dbReference>
<dbReference type="FunFam" id="3.40.30.10:FF:000001">
    <property type="entry name" value="Thioredoxin"/>
    <property type="match status" value="1"/>
</dbReference>
<dbReference type="InterPro" id="IPR005746">
    <property type="entry name" value="Thioredoxin"/>
</dbReference>
<keyword evidence="4" id="KW-0249">Electron transport</keyword>
<name>Q8L1N0_BUCPS</name>
<dbReference type="InterPro" id="IPR036249">
    <property type="entry name" value="Thioredoxin-like_sf"/>
</dbReference>
<evidence type="ECO:0000256" key="6">
    <source>
        <dbReference type="ARBA" id="ARBA00023284"/>
    </source>
</evidence>
<dbReference type="GO" id="GO:0045454">
    <property type="term" value="P:cell redox homeostasis"/>
    <property type="evidence" value="ECO:0007669"/>
    <property type="project" value="TreeGrafter"/>
</dbReference>
<feature type="site" description="Contributes to redox potential value" evidence="9">
    <location>
        <position position="35"/>
    </location>
</feature>
<feature type="site" description="Contributes to redox potential value" evidence="9">
    <location>
        <position position="36"/>
    </location>
</feature>
<organism evidence="12">
    <name type="scientific">Buchnera aphidicola subsp. Pemphigus spyrothecae</name>
    <dbReference type="NCBI Taxonomy" id="98799"/>
    <lineage>
        <taxon>Bacteria</taxon>
        <taxon>Pseudomonadati</taxon>
        <taxon>Pseudomonadota</taxon>
        <taxon>Gammaproteobacteria</taxon>
        <taxon>Enterobacterales</taxon>
        <taxon>Erwiniaceae</taxon>
        <taxon>Buchnera</taxon>
    </lineage>
</organism>
<dbReference type="GO" id="GO:0015035">
    <property type="term" value="F:protein-disulfide reductase activity"/>
    <property type="evidence" value="ECO:0007669"/>
    <property type="project" value="UniProtKB-UniRule"/>
</dbReference>
<feature type="site" description="Deprotonates C-terminal active site Cys" evidence="9">
    <location>
        <position position="28"/>
    </location>
</feature>
<dbReference type="PRINTS" id="PR00421">
    <property type="entry name" value="THIOREDOXIN"/>
</dbReference>
<evidence type="ECO:0000256" key="10">
    <source>
        <dbReference type="PIRSR" id="PIRSR000077-4"/>
    </source>
</evidence>
<dbReference type="PROSITE" id="PS51352">
    <property type="entry name" value="THIOREDOXIN_2"/>
    <property type="match status" value="1"/>
</dbReference>
<evidence type="ECO:0000256" key="5">
    <source>
        <dbReference type="ARBA" id="ARBA00023157"/>
    </source>
</evidence>
<comment type="function">
    <text evidence="1">Participates in various redox reactions through the reversible oxidation of its active center dithiol to a disulfide and catalyzes dithiol-disulfide exchange reactions.</text>
</comment>